<name>A0A7J5ACL6_9FLAO</name>
<reference evidence="5 6" key="1">
    <citation type="submission" date="2019-09" db="EMBL/GenBank/DDBJ databases">
        <authorList>
            <person name="Cao W.R."/>
        </authorList>
    </citation>
    <scope>NUCLEOTIDE SEQUENCE [LARGE SCALE GENOMIC DNA]</scope>
    <source>
        <strain evidence="6">a4</strain>
    </source>
</reference>
<dbReference type="GO" id="GO:0003700">
    <property type="term" value="F:DNA-binding transcription factor activity"/>
    <property type="evidence" value="ECO:0007669"/>
    <property type="project" value="InterPro"/>
</dbReference>
<evidence type="ECO:0000256" key="3">
    <source>
        <dbReference type="ARBA" id="ARBA00023163"/>
    </source>
</evidence>
<dbReference type="InterPro" id="IPR009057">
    <property type="entry name" value="Homeodomain-like_sf"/>
</dbReference>
<dbReference type="EMBL" id="WAAU01000024">
    <property type="protein sequence ID" value="KAB1155312.1"/>
    <property type="molecule type" value="Genomic_DNA"/>
</dbReference>
<dbReference type="OrthoDB" id="1096411at2"/>
<dbReference type="InterPro" id="IPR018060">
    <property type="entry name" value="HTH_AraC"/>
</dbReference>
<proteinExistence type="predicted"/>
<dbReference type="AlphaFoldDB" id="A0A7J5ACL6"/>
<sequence length="290" mass="34484">MISILNIENFNLSEEVDNYFYSNDLEVHLKKNEHHFSTPHRHDFYLCVLIIEGEGKHEIDFTTYDVKPGRVFFLKPGQSHFWSFTSLVKGYIFFHTHEFFMLSMSELNLNEFPFYSLNESFIDLPKGKIDFFTQAFMNINNAYYSNQIFKRAYLLSMVNLIYIDFLRLFEENSEPKLRQSVNNLILVSKLESLIDSNFREHKKATFYAEKLHLTVRHLNRVAKEVLDKTITEILYSKVVLEAKRLLVHSDEQLSEIAYDLGFDDYSHFSKFFKLKTGESPSSFRKRYFKT</sequence>
<organism evidence="5 6">
    <name type="scientific">Tenacibaculum aiptasiae</name>
    <dbReference type="NCBI Taxonomy" id="426481"/>
    <lineage>
        <taxon>Bacteria</taxon>
        <taxon>Pseudomonadati</taxon>
        <taxon>Bacteroidota</taxon>
        <taxon>Flavobacteriia</taxon>
        <taxon>Flavobacteriales</taxon>
        <taxon>Flavobacteriaceae</taxon>
        <taxon>Tenacibaculum</taxon>
    </lineage>
</organism>
<dbReference type="PANTHER" id="PTHR43280:SF32">
    <property type="entry name" value="TRANSCRIPTIONAL REGULATORY PROTEIN"/>
    <property type="match status" value="1"/>
</dbReference>
<keyword evidence="1" id="KW-0805">Transcription regulation</keyword>
<gene>
    <name evidence="5" type="ORF">F7018_12625</name>
</gene>
<dbReference type="InterPro" id="IPR037923">
    <property type="entry name" value="HTH-like"/>
</dbReference>
<dbReference type="PROSITE" id="PS01124">
    <property type="entry name" value="HTH_ARAC_FAMILY_2"/>
    <property type="match status" value="1"/>
</dbReference>
<dbReference type="PRINTS" id="PR00032">
    <property type="entry name" value="HTHARAC"/>
</dbReference>
<evidence type="ECO:0000259" key="4">
    <source>
        <dbReference type="PROSITE" id="PS01124"/>
    </source>
</evidence>
<comment type="caution">
    <text evidence="5">The sequence shown here is derived from an EMBL/GenBank/DDBJ whole genome shotgun (WGS) entry which is preliminary data.</text>
</comment>
<keyword evidence="2" id="KW-0238">DNA-binding</keyword>
<dbReference type="Proteomes" id="UP000467305">
    <property type="component" value="Unassembled WGS sequence"/>
</dbReference>
<dbReference type="Gene3D" id="2.60.120.10">
    <property type="entry name" value="Jelly Rolls"/>
    <property type="match status" value="1"/>
</dbReference>
<dbReference type="GO" id="GO:0043565">
    <property type="term" value="F:sequence-specific DNA binding"/>
    <property type="evidence" value="ECO:0007669"/>
    <property type="project" value="InterPro"/>
</dbReference>
<evidence type="ECO:0000256" key="2">
    <source>
        <dbReference type="ARBA" id="ARBA00023125"/>
    </source>
</evidence>
<keyword evidence="6" id="KW-1185">Reference proteome</keyword>
<dbReference type="RefSeq" id="WP_150900421.1">
    <property type="nucleotide sequence ID" value="NZ_WAAU01000024.1"/>
</dbReference>
<dbReference type="PANTHER" id="PTHR43280">
    <property type="entry name" value="ARAC-FAMILY TRANSCRIPTIONAL REGULATOR"/>
    <property type="match status" value="1"/>
</dbReference>
<evidence type="ECO:0000313" key="5">
    <source>
        <dbReference type="EMBL" id="KAB1155312.1"/>
    </source>
</evidence>
<dbReference type="Gene3D" id="1.10.10.60">
    <property type="entry name" value="Homeodomain-like"/>
    <property type="match status" value="1"/>
</dbReference>
<dbReference type="SMART" id="SM00342">
    <property type="entry name" value="HTH_ARAC"/>
    <property type="match status" value="1"/>
</dbReference>
<dbReference type="SUPFAM" id="SSF46689">
    <property type="entry name" value="Homeodomain-like"/>
    <property type="match status" value="1"/>
</dbReference>
<accession>A0A7J5ACL6</accession>
<dbReference type="InterPro" id="IPR014710">
    <property type="entry name" value="RmlC-like_jellyroll"/>
</dbReference>
<dbReference type="Pfam" id="PF12833">
    <property type="entry name" value="HTH_18"/>
    <property type="match status" value="1"/>
</dbReference>
<evidence type="ECO:0000313" key="6">
    <source>
        <dbReference type="Proteomes" id="UP000467305"/>
    </source>
</evidence>
<dbReference type="InterPro" id="IPR003313">
    <property type="entry name" value="AraC-bd"/>
</dbReference>
<keyword evidence="3" id="KW-0804">Transcription</keyword>
<dbReference type="Pfam" id="PF02311">
    <property type="entry name" value="AraC_binding"/>
    <property type="match status" value="1"/>
</dbReference>
<dbReference type="InterPro" id="IPR020449">
    <property type="entry name" value="Tscrpt_reg_AraC-type_HTH"/>
</dbReference>
<evidence type="ECO:0000256" key="1">
    <source>
        <dbReference type="ARBA" id="ARBA00023015"/>
    </source>
</evidence>
<feature type="domain" description="HTH araC/xylS-type" evidence="4">
    <location>
        <begin position="188"/>
        <end position="286"/>
    </location>
</feature>
<protein>
    <submittedName>
        <fullName evidence="5">Helix-turn-helix domain-containing protein</fullName>
    </submittedName>
</protein>
<dbReference type="SUPFAM" id="SSF51215">
    <property type="entry name" value="Regulatory protein AraC"/>
    <property type="match status" value="1"/>
</dbReference>